<dbReference type="AlphaFoldDB" id="A0A8J3IGQ9"/>
<accession>A0A8J3IGQ9</accession>
<evidence type="ECO:0000256" key="1">
    <source>
        <dbReference type="SAM" id="Phobius"/>
    </source>
</evidence>
<feature type="transmembrane region" description="Helical" evidence="1">
    <location>
        <begin position="105"/>
        <end position="127"/>
    </location>
</feature>
<feature type="transmembrane region" description="Helical" evidence="1">
    <location>
        <begin position="74"/>
        <end position="93"/>
    </location>
</feature>
<dbReference type="RefSeq" id="WP_220201852.1">
    <property type="nucleotide sequence ID" value="NZ_BNJK01000001.1"/>
</dbReference>
<keyword evidence="1" id="KW-0472">Membrane</keyword>
<name>A0A8J3IGQ9_9CHLR</name>
<reference evidence="2" key="1">
    <citation type="submission" date="2020-10" db="EMBL/GenBank/DDBJ databases">
        <title>Taxonomic study of unclassified bacteria belonging to the class Ktedonobacteria.</title>
        <authorList>
            <person name="Yabe S."/>
            <person name="Wang C.M."/>
            <person name="Zheng Y."/>
            <person name="Sakai Y."/>
            <person name="Cavaletti L."/>
            <person name="Monciardini P."/>
            <person name="Donadio S."/>
        </authorList>
    </citation>
    <scope>NUCLEOTIDE SEQUENCE</scope>
    <source>
        <strain evidence="2">ID150040</strain>
    </source>
</reference>
<comment type="caution">
    <text evidence="2">The sequence shown here is derived from an EMBL/GenBank/DDBJ whole genome shotgun (WGS) entry which is preliminary data.</text>
</comment>
<evidence type="ECO:0000313" key="2">
    <source>
        <dbReference type="EMBL" id="GHO90919.1"/>
    </source>
</evidence>
<keyword evidence="1" id="KW-0812">Transmembrane</keyword>
<evidence type="ECO:0000313" key="3">
    <source>
        <dbReference type="Proteomes" id="UP000597444"/>
    </source>
</evidence>
<organism evidence="2 3">
    <name type="scientific">Reticulibacter mediterranei</name>
    <dbReference type="NCBI Taxonomy" id="2778369"/>
    <lineage>
        <taxon>Bacteria</taxon>
        <taxon>Bacillati</taxon>
        <taxon>Chloroflexota</taxon>
        <taxon>Ktedonobacteria</taxon>
        <taxon>Ktedonobacterales</taxon>
        <taxon>Reticulibacteraceae</taxon>
        <taxon>Reticulibacter</taxon>
    </lineage>
</organism>
<keyword evidence="3" id="KW-1185">Reference proteome</keyword>
<feature type="transmembrane region" description="Helical" evidence="1">
    <location>
        <begin position="7"/>
        <end position="29"/>
    </location>
</feature>
<dbReference type="EMBL" id="BNJK01000001">
    <property type="protein sequence ID" value="GHO90919.1"/>
    <property type="molecule type" value="Genomic_DNA"/>
</dbReference>
<keyword evidence="1" id="KW-1133">Transmembrane helix</keyword>
<feature type="transmembrane region" description="Helical" evidence="1">
    <location>
        <begin position="147"/>
        <end position="169"/>
    </location>
</feature>
<sequence>MLSRKGALLIVSGSLVVLLGAVGNVIVSWNEGSDSIFLFFSDCPGSKCANAERISDLYTLGNHLSALFSLIDSSLVPLAVATLGLGIWSLMHVEGSGDWRCSRWLAILGLTCLALSTIETMGQMLIAQEQIRLGVSPGRDTWILTHWLLRPLFWTSLFGFLTILGGSFLRQKPVNSSEGET</sequence>
<dbReference type="Proteomes" id="UP000597444">
    <property type="component" value="Unassembled WGS sequence"/>
</dbReference>
<protein>
    <submittedName>
        <fullName evidence="2">Uncharacterized protein</fullName>
    </submittedName>
</protein>
<gene>
    <name evidence="2" type="ORF">KSF_009670</name>
</gene>
<proteinExistence type="predicted"/>